<organism evidence="2 3">
    <name type="scientific">Rangifer tarandus platyrhynchus</name>
    <name type="common">Svalbard reindeer</name>
    <dbReference type="NCBI Taxonomy" id="3082113"/>
    <lineage>
        <taxon>Eukaryota</taxon>
        <taxon>Metazoa</taxon>
        <taxon>Chordata</taxon>
        <taxon>Craniata</taxon>
        <taxon>Vertebrata</taxon>
        <taxon>Euteleostomi</taxon>
        <taxon>Mammalia</taxon>
        <taxon>Eutheria</taxon>
        <taxon>Laurasiatheria</taxon>
        <taxon>Artiodactyla</taxon>
        <taxon>Ruminantia</taxon>
        <taxon>Pecora</taxon>
        <taxon>Cervidae</taxon>
        <taxon>Odocoileinae</taxon>
        <taxon>Rangifer</taxon>
    </lineage>
</organism>
<accession>A0ABN9A096</accession>
<feature type="compositionally biased region" description="Basic residues" evidence="1">
    <location>
        <begin position="108"/>
        <end position="120"/>
    </location>
</feature>
<feature type="compositionally biased region" description="Basic and acidic residues" evidence="1">
    <location>
        <begin position="42"/>
        <end position="57"/>
    </location>
</feature>
<gene>
    <name evidence="2" type="ORF">MRATA1EN1_LOCUS28625</name>
</gene>
<name>A0ABN9A096_RANTA</name>
<evidence type="ECO:0008006" key="4">
    <source>
        <dbReference type="Google" id="ProtNLM"/>
    </source>
</evidence>
<evidence type="ECO:0000313" key="3">
    <source>
        <dbReference type="Proteomes" id="UP001176941"/>
    </source>
</evidence>
<protein>
    <recommendedName>
        <fullName evidence="4">Basic proline-rich protein-like</fullName>
    </recommendedName>
</protein>
<feature type="compositionally biased region" description="Low complexity" evidence="1">
    <location>
        <begin position="255"/>
        <end position="266"/>
    </location>
</feature>
<proteinExistence type="predicted"/>
<feature type="compositionally biased region" description="Polar residues" evidence="1">
    <location>
        <begin position="386"/>
        <end position="396"/>
    </location>
</feature>
<feature type="compositionally biased region" description="Pro residues" evidence="1">
    <location>
        <begin position="337"/>
        <end position="348"/>
    </location>
</feature>
<dbReference type="EMBL" id="OX459945">
    <property type="protein sequence ID" value="CAI9179663.1"/>
    <property type="molecule type" value="Genomic_DNA"/>
</dbReference>
<evidence type="ECO:0000313" key="2">
    <source>
        <dbReference type="EMBL" id="CAI9179663.1"/>
    </source>
</evidence>
<feature type="compositionally biased region" description="Polar residues" evidence="1">
    <location>
        <begin position="1"/>
        <end position="31"/>
    </location>
</feature>
<dbReference type="Proteomes" id="UP001176941">
    <property type="component" value="Chromosome 9"/>
</dbReference>
<keyword evidence="3" id="KW-1185">Reference proteome</keyword>
<feature type="compositionally biased region" description="Pro residues" evidence="1">
    <location>
        <begin position="230"/>
        <end position="242"/>
    </location>
</feature>
<evidence type="ECO:0000256" key="1">
    <source>
        <dbReference type="SAM" id="MobiDB-lite"/>
    </source>
</evidence>
<feature type="region of interest" description="Disordered" evidence="1">
    <location>
        <begin position="1"/>
        <end position="396"/>
    </location>
</feature>
<sequence>MGSSRENVSKLQLHSVDLGTTKTRNAEQIKNASVRDTFGWNTKKEKQDHLKLERLWDRWAPSRARDRDPAGVAAARPAPPPGSPPASSTRGAWLTNGDKADPTTSPRRGPRPGRGARRWRTGPGCSVLEDRPRPPAGRASLRGAPRARDAETSKGARPPARPALRARVPGVSLAPPPPRSSRTGTGVPARSPPPSRQPPALAGCFLPGCARRAPRLREPRAAARAAATAPPAPAPAAAPPPSWLRSEVTSGGAGRATSGTRAARAVAEGRDPRLRRPRRASTGGPRPRPHTRRGLSQGRPGSEVCSPGSPDLGSRWHDDRDCTRPDTRPPSEGPRGPRLPGPGLPPPVCLHQRLGILRNRKLLREPGGKKKMASPLSPCQMRKTDPFSSLVSKGPV</sequence>
<feature type="compositionally biased region" description="Low complexity" evidence="1">
    <location>
        <begin position="156"/>
        <end position="169"/>
    </location>
</feature>
<reference evidence="2" key="1">
    <citation type="submission" date="2023-04" db="EMBL/GenBank/DDBJ databases">
        <authorList>
            <consortium name="ELIXIR-Norway"/>
        </authorList>
    </citation>
    <scope>NUCLEOTIDE SEQUENCE [LARGE SCALE GENOMIC DNA]</scope>
</reference>
<feature type="compositionally biased region" description="Basic and acidic residues" evidence="1">
    <location>
        <begin position="314"/>
        <end position="329"/>
    </location>
</feature>